<gene>
    <name evidence="1" type="ORF">M9H77_12090</name>
</gene>
<organism evidence="1 2">
    <name type="scientific">Catharanthus roseus</name>
    <name type="common">Madagascar periwinkle</name>
    <name type="synonym">Vinca rosea</name>
    <dbReference type="NCBI Taxonomy" id="4058"/>
    <lineage>
        <taxon>Eukaryota</taxon>
        <taxon>Viridiplantae</taxon>
        <taxon>Streptophyta</taxon>
        <taxon>Embryophyta</taxon>
        <taxon>Tracheophyta</taxon>
        <taxon>Spermatophyta</taxon>
        <taxon>Magnoliopsida</taxon>
        <taxon>eudicotyledons</taxon>
        <taxon>Gunneridae</taxon>
        <taxon>Pentapetalae</taxon>
        <taxon>asterids</taxon>
        <taxon>lamiids</taxon>
        <taxon>Gentianales</taxon>
        <taxon>Apocynaceae</taxon>
        <taxon>Rauvolfioideae</taxon>
        <taxon>Vinceae</taxon>
        <taxon>Catharanthinae</taxon>
        <taxon>Catharanthus</taxon>
    </lineage>
</organism>
<comment type="caution">
    <text evidence="1">The sequence shown here is derived from an EMBL/GenBank/DDBJ whole genome shotgun (WGS) entry which is preliminary data.</text>
</comment>
<sequence>MAHFEDSMQENIDFEFENIRPSTVLTLGYERGGTNKPRTKPKVDDEEEEVHVKRRDPYGTKNAQKIYNVNAEIKKNKMQGRNTVEEVLCLSAQRNYTVFYRNCEDSKVLSDIVVAHPTSIEMMRMWSYVLIMDTTYKTNKYNMPILEVVGMTPTGKNFTVATAVIQNEQGMWKLLVSSYHLSTKANNKDEFGYWKMQDLKYDKPVSPSNSKIARSLGVQPVVAEKIHNGHRIWTCADRVMEEEDGS</sequence>
<reference evidence="2" key="1">
    <citation type="journal article" date="2023" name="Nat. Plants">
        <title>Single-cell RNA sequencing provides a high-resolution roadmap for understanding the multicellular compartmentation of specialized metabolism.</title>
        <authorList>
            <person name="Sun S."/>
            <person name="Shen X."/>
            <person name="Li Y."/>
            <person name="Li Y."/>
            <person name="Wang S."/>
            <person name="Li R."/>
            <person name="Zhang H."/>
            <person name="Shen G."/>
            <person name="Guo B."/>
            <person name="Wei J."/>
            <person name="Xu J."/>
            <person name="St-Pierre B."/>
            <person name="Chen S."/>
            <person name="Sun C."/>
        </authorList>
    </citation>
    <scope>NUCLEOTIDE SEQUENCE [LARGE SCALE GENOMIC DNA]</scope>
</reference>
<keyword evidence="2" id="KW-1185">Reference proteome</keyword>
<accession>A0ACC0BGI3</accession>
<proteinExistence type="predicted"/>
<evidence type="ECO:0000313" key="2">
    <source>
        <dbReference type="Proteomes" id="UP001060085"/>
    </source>
</evidence>
<dbReference type="EMBL" id="CM044703">
    <property type="protein sequence ID" value="KAI5671726.1"/>
    <property type="molecule type" value="Genomic_DNA"/>
</dbReference>
<name>A0ACC0BGI3_CATRO</name>
<protein>
    <submittedName>
        <fullName evidence="1">Uncharacterized protein</fullName>
    </submittedName>
</protein>
<dbReference type="Proteomes" id="UP001060085">
    <property type="component" value="Linkage Group LG03"/>
</dbReference>
<evidence type="ECO:0000313" key="1">
    <source>
        <dbReference type="EMBL" id="KAI5671726.1"/>
    </source>
</evidence>